<feature type="active site" description="Nucleophile" evidence="13">
    <location>
        <position position="394"/>
    </location>
</feature>
<evidence type="ECO:0000256" key="1">
    <source>
        <dbReference type="ARBA" id="ARBA00002724"/>
    </source>
</evidence>
<dbReference type="RefSeq" id="WP_027422395.1">
    <property type="nucleotide sequence ID" value="NZ_FOGW01000004.1"/>
</dbReference>
<feature type="binding site" evidence="13">
    <location>
        <position position="341"/>
    </location>
    <ligand>
        <name>S-adenosyl-L-methionine</name>
        <dbReference type="ChEBI" id="CHEBI:59789"/>
    </ligand>
</feature>
<dbReference type="AlphaFoldDB" id="A0A1H9PCE8"/>
<dbReference type="InterPro" id="IPR006027">
    <property type="entry name" value="NusB_RsmB_TIM44"/>
</dbReference>
<feature type="domain" description="SAM-dependent MTase RsmB/NOP-type" evidence="14">
    <location>
        <begin position="175"/>
        <end position="442"/>
    </location>
</feature>
<dbReference type="InterPro" id="IPR001678">
    <property type="entry name" value="MeTrfase_RsmB-F_NOP2_dom"/>
</dbReference>
<evidence type="ECO:0000256" key="8">
    <source>
        <dbReference type="ARBA" id="ARBA00022691"/>
    </source>
</evidence>
<dbReference type="PROSITE" id="PS51686">
    <property type="entry name" value="SAM_MT_RSMB_NOP"/>
    <property type="match status" value="1"/>
</dbReference>
<evidence type="ECO:0000256" key="9">
    <source>
        <dbReference type="ARBA" id="ARBA00022884"/>
    </source>
</evidence>
<dbReference type="OrthoDB" id="9810297at2"/>
<reference evidence="16" key="1">
    <citation type="submission" date="2016-10" db="EMBL/GenBank/DDBJ databases">
        <authorList>
            <person name="Varghese N."/>
            <person name="Submissions S."/>
        </authorList>
    </citation>
    <scope>NUCLEOTIDE SEQUENCE [LARGE SCALE GENOMIC DNA]</scope>
    <source>
        <strain evidence="16">S1b</strain>
    </source>
</reference>
<dbReference type="Gene3D" id="1.10.940.10">
    <property type="entry name" value="NusB-like"/>
    <property type="match status" value="1"/>
</dbReference>
<comment type="function">
    <text evidence="1">Specifically methylates the cytosine at position 967 (m5C967) of 16S rRNA.</text>
</comment>
<gene>
    <name evidence="15" type="ORF">SAMN02910429_00196</name>
</gene>
<feature type="binding site" evidence="13">
    <location>
        <begin position="272"/>
        <end position="278"/>
    </location>
    <ligand>
        <name>S-adenosyl-L-methionine</name>
        <dbReference type="ChEBI" id="CHEBI:59789"/>
    </ligand>
</feature>
<feature type="binding site" evidence="13">
    <location>
        <position position="296"/>
    </location>
    <ligand>
        <name>S-adenosyl-L-methionine</name>
        <dbReference type="ChEBI" id="CHEBI:59789"/>
    </ligand>
</feature>
<dbReference type="InterPro" id="IPR049560">
    <property type="entry name" value="MeTrfase_RsmB-F_NOP2_cat"/>
</dbReference>
<evidence type="ECO:0000256" key="12">
    <source>
        <dbReference type="ARBA" id="ARBA00047283"/>
    </source>
</evidence>
<dbReference type="PRINTS" id="PR02008">
    <property type="entry name" value="RCMTFAMILY"/>
</dbReference>
<dbReference type="GO" id="GO:0008649">
    <property type="term" value="F:rRNA methyltransferase activity"/>
    <property type="evidence" value="ECO:0007669"/>
    <property type="project" value="InterPro"/>
</dbReference>
<protein>
    <recommendedName>
        <fullName evidence="3">16S rRNA (cytosine(967)-C(5))-methyltransferase</fullName>
        <ecNumber evidence="3">2.1.1.176</ecNumber>
    </recommendedName>
    <alternativeName>
        <fullName evidence="10">16S rRNA m5C967 methyltransferase</fullName>
    </alternativeName>
    <alternativeName>
        <fullName evidence="11">rRNA (cytosine-C(5)-)-methyltransferase RsmB</fullName>
    </alternativeName>
</protein>
<evidence type="ECO:0000256" key="13">
    <source>
        <dbReference type="PROSITE-ProRule" id="PRU01023"/>
    </source>
</evidence>
<name>A0A1H9PCE8_9FIRM</name>
<evidence type="ECO:0000256" key="7">
    <source>
        <dbReference type="ARBA" id="ARBA00022679"/>
    </source>
</evidence>
<dbReference type="PANTHER" id="PTHR22807">
    <property type="entry name" value="NOP2 YEAST -RELATED NOL1/NOP2/FMU SUN DOMAIN-CONTAINING"/>
    <property type="match status" value="1"/>
</dbReference>
<dbReference type="PANTHER" id="PTHR22807:SF53">
    <property type="entry name" value="RIBOSOMAL RNA SMALL SUBUNIT METHYLTRANSFERASE B-RELATED"/>
    <property type="match status" value="1"/>
</dbReference>
<evidence type="ECO:0000313" key="16">
    <source>
        <dbReference type="Proteomes" id="UP000182471"/>
    </source>
</evidence>
<feature type="binding site" evidence="13">
    <location>
        <position position="323"/>
    </location>
    <ligand>
        <name>S-adenosyl-L-methionine</name>
        <dbReference type="ChEBI" id="CHEBI:59789"/>
    </ligand>
</feature>
<sequence>MASNVNTRELILDILIEIIEKEEYSHIILRQVLEKYQYLDKVDRAFITRITEGTLENLIKIDYIINQFSKVKVKKMKPLIRNILRMSVYQLLYMDSVPDSAVCNEAVKIAKKRKFKQLSGFVNGVLRNIARHKTEIKYPNKYKDTIKFLSIFYSMPEWIVNKWVESYGKEKTEDILVNFNTQKPLTIRTNLTKTTPEELKKELEQENIKVTQIEATKDNKNLSKYAFEIENFNYLNSIKAFKEGKFYVQDLSSMMVAEYAMPQKDDYVIDVCAAPGGKSLHIAEMLEGTGTVEARDLTEYKVELIEENIRRHQATNVKAIQWDATQLDENAIDKADVLICDLPCSGLGVLAKKPDIRYRMSLEQQGELVELQRQILSKVINYVKPGKNMVYSTCTINPDENEKNVQWILDNYPQMKLVEMQQIFPSRKWHDGFFIAKFNRTL</sequence>
<dbReference type="Proteomes" id="UP000182471">
    <property type="component" value="Unassembled WGS sequence"/>
</dbReference>
<comment type="similarity">
    <text evidence="13">Belongs to the class I-like SAM-binding methyltransferase superfamily. RsmB/NOP family.</text>
</comment>
<dbReference type="InterPro" id="IPR023267">
    <property type="entry name" value="RCMT"/>
</dbReference>
<evidence type="ECO:0000256" key="11">
    <source>
        <dbReference type="ARBA" id="ARBA00031088"/>
    </source>
</evidence>
<proteinExistence type="inferred from homology"/>
<evidence type="ECO:0000256" key="3">
    <source>
        <dbReference type="ARBA" id="ARBA00012140"/>
    </source>
</evidence>
<dbReference type="Gene3D" id="3.40.50.150">
    <property type="entry name" value="Vaccinia Virus protein VP39"/>
    <property type="match status" value="1"/>
</dbReference>
<accession>A0A1H9PCE8</accession>
<evidence type="ECO:0000256" key="10">
    <source>
        <dbReference type="ARBA" id="ARBA00030399"/>
    </source>
</evidence>
<keyword evidence="7 13" id="KW-0808">Transferase</keyword>
<dbReference type="Pfam" id="PF01029">
    <property type="entry name" value="NusB"/>
    <property type="match status" value="1"/>
</dbReference>
<dbReference type="InterPro" id="IPR035926">
    <property type="entry name" value="NusB-like_sf"/>
</dbReference>
<dbReference type="Pfam" id="PF22458">
    <property type="entry name" value="RsmF-B_ferredox"/>
    <property type="match status" value="1"/>
</dbReference>
<evidence type="ECO:0000256" key="2">
    <source>
        <dbReference type="ARBA" id="ARBA00004496"/>
    </source>
</evidence>
<organism evidence="15 16">
    <name type="scientific">Lachnobacterium bovis</name>
    <dbReference type="NCBI Taxonomy" id="140626"/>
    <lineage>
        <taxon>Bacteria</taxon>
        <taxon>Bacillati</taxon>
        <taxon>Bacillota</taxon>
        <taxon>Clostridia</taxon>
        <taxon>Lachnospirales</taxon>
        <taxon>Lachnospiraceae</taxon>
        <taxon>Lachnobacterium</taxon>
    </lineage>
</organism>
<dbReference type="NCBIfam" id="TIGR00563">
    <property type="entry name" value="rsmB"/>
    <property type="match status" value="1"/>
</dbReference>
<comment type="subcellular location">
    <subcellularLocation>
        <location evidence="2">Cytoplasm</location>
    </subcellularLocation>
</comment>
<keyword evidence="8 13" id="KW-0949">S-adenosyl-L-methionine</keyword>
<dbReference type="NCBIfam" id="NF011494">
    <property type="entry name" value="PRK14902.1"/>
    <property type="match status" value="1"/>
</dbReference>
<dbReference type="InterPro" id="IPR029063">
    <property type="entry name" value="SAM-dependent_MTases_sf"/>
</dbReference>
<dbReference type="GO" id="GO:0006355">
    <property type="term" value="P:regulation of DNA-templated transcription"/>
    <property type="evidence" value="ECO:0007669"/>
    <property type="project" value="InterPro"/>
</dbReference>
<evidence type="ECO:0000259" key="14">
    <source>
        <dbReference type="PROSITE" id="PS51686"/>
    </source>
</evidence>
<dbReference type="SUPFAM" id="SSF53335">
    <property type="entry name" value="S-adenosyl-L-methionine-dependent methyltransferases"/>
    <property type="match status" value="1"/>
</dbReference>
<dbReference type="InterPro" id="IPR004573">
    <property type="entry name" value="rRNA_ssu_MeTfrase_B"/>
</dbReference>
<evidence type="ECO:0000256" key="6">
    <source>
        <dbReference type="ARBA" id="ARBA00022603"/>
    </source>
</evidence>
<dbReference type="EC" id="2.1.1.176" evidence="3"/>
<evidence type="ECO:0000256" key="5">
    <source>
        <dbReference type="ARBA" id="ARBA00022552"/>
    </source>
</evidence>
<dbReference type="SUPFAM" id="SSF48013">
    <property type="entry name" value="NusB-like"/>
    <property type="match status" value="1"/>
</dbReference>
<dbReference type="InterPro" id="IPR054728">
    <property type="entry name" value="RsmB-like_ferredoxin"/>
</dbReference>
<dbReference type="Pfam" id="PF01189">
    <property type="entry name" value="Methyltr_RsmB-F"/>
    <property type="match status" value="1"/>
</dbReference>
<comment type="catalytic activity">
    <reaction evidence="12">
        <text>cytidine(967) in 16S rRNA + S-adenosyl-L-methionine = 5-methylcytidine(967) in 16S rRNA + S-adenosyl-L-homocysteine + H(+)</text>
        <dbReference type="Rhea" id="RHEA:42748"/>
        <dbReference type="Rhea" id="RHEA-COMP:10219"/>
        <dbReference type="Rhea" id="RHEA-COMP:10220"/>
        <dbReference type="ChEBI" id="CHEBI:15378"/>
        <dbReference type="ChEBI" id="CHEBI:57856"/>
        <dbReference type="ChEBI" id="CHEBI:59789"/>
        <dbReference type="ChEBI" id="CHEBI:74483"/>
        <dbReference type="ChEBI" id="CHEBI:82748"/>
        <dbReference type="EC" id="2.1.1.176"/>
    </reaction>
</comment>
<dbReference type="GO" id="GO:0005737">
    <property type="term" value="C:cytoplasm"/>
    <property type="evidence" value="ECO:0007669"/>
    <property type="project" value="UniProtKB-SubCell"/>
</dbReference>
<keyword evidence="5" id="KW-0698">rRNA processing</keyword>
<dbReference type="CDD" id="cd02440">
    <property type="entry name" value="AdoMet_MTases"/>
    <property type="match status" value="1"/>
</dbReference>
<keyword evidence="6 13" id="KW-0489">Methyltransferase</keyword>
<dbReference type="EMBL" id="FOGW01000004">
    <property type="protein sequence ID" value="SER45944.1"/>
    <property type="molecule type" value="Genomic_DNA"/>
</dbReference>
<evidence type="ECO:0000256" key="4">
    <source>
        <dbReference type="ARBA" id="ARBA00022490"/>
    </source>
</evidence>
<evidence type="ECO:0000313" key="15">
    <source>
        <dbReference type="EMBL" id="SER45944.1"/>
    </source>
</evidence>
<dbReference type="Gene3D" id="3.30.70.1170">
    <property type="entry name" value="Sun protein, domain 3"/>
    <property type="match status" value="1"/>
</dbReference>
<keyword evidence="16" id="KW-1185">Reference proteome</keyword>
<dbReference type="GO" id="GO:0003723">
    <property type="term" value="F:RNA binding"/>
    <property type="evidence" value="ECO:0007669"/>
    <property type="project" value="UniProtKB-UniRule"/>
</dbReference>
<keyword evidence="4" id="KW-0963">Cytoplasm</keyword>
<keyword evidence="9 13" id="KW-0694">RNA-binding</keyword>